<feature type="domain" description="ABC3 transporter permease C-terminal" evidence="7">
    <location>
        <begin position="700"/>
        <end position="810"/>
    </location>
</feature>
<dbReference type="GO" id="GO:0022857">
    <property type="term" value="F:transmembrane transporter activity"/>
    <property type="evidence" value="ECO:0007669"/>
    <property type="project" value="TreeGrafter"/>
</dbReference>
<evidence type="ECO:0000256" key="4">
    <source>
        <dbReference type="ARBA" id="ARBA00022989"/>
    </source>
</evidence>
<dbReference type="InterPro" id="IPR050250">
    <property type="entry name" value="Macrolide_Exporter_MacB"/>
</dbReference>
<feature type="transmembrane region" description="Helical" evidence="6">
    <location>
        <begin position="746"/>
        <end position="766"/>
    </location>
</feature>
<evidence type="ECO:0000256" key="5">
    <source>
        <dbReference type="ARBA" id="ARBA00023136"/>
    </source>
</evidence>
<keyword evidence="5 6" id="KW-0472">Membrane</keyword>
<evidence type="ECO:0000256" key="6">
    <source>
        <dbReference type="SAM" id="Phobius"/>
    </source>
</evidence>
<dbReference type="AlphaFoldDB" id="A0A5B8V593"/>
<feature type="domain" description="ABC3 transporter permease C-terminal" evidence="7">
    <location>
        <begin position="304"/>
        <end position="419"/>
    </location>
</feature>
<dbReference type="OrthoDB" id="1451596at2"/>
<evidence type="ECO:0000256" key="1">
    <source>
        <dbReference type="ARBA" id="ARBA00004651"/>
    </source>
</evidence>
<feature type="transmembrane region" description="Helical" evidence="6">
    <location>
        <begin position="392"/>
        <end position="416"/>
    </location>
</feature>
<evidence type="ECO:0000256" key="3">
    <source>
        <dbReference type="ARBA" id="ARBA00022692"/>
    </source>
</evidence>
<dbReference type="InterPro" id="IPR003838">
    <property type="entry name" value="ABC3_permease_C"/>
</dbReference>
<dbReference type="Proteomes" id="UP000321533">
    <property type="component" value="Chromosome"/>
</dbReference>
<keyword evidence="10" id="KW-1185">Reference proteome</keyword>
<gene>
    <name evidence="9" type="ORF">FRZ67_01125</name>
</gene>
<evidence type="ECO:0000259" key="7">
    <source>
        <dbReference type="Pfam" id="PF02687"/>
    </source>
</evidence>
<sequence length="817" mass="91772">MFKNYLTIAVRTLWKNKLFTAINILGLAIGISASLVIYLLVNYHFTFDKFEKDNNRIYRVVSNFTFSGNTYRNSGVTSPMGPALKKELTGLDAVVPFRTWDDEIKVSVPVENGKDPVVFKKQKNFVFADEGFFNLIGYEWMAGSAKTATAAPYQTVLTESTAKLYFPKLKAAEIIGKEIYFNDTVRTTVTGIIKDIQANTDFSFKTFISRTTLESTSLKPQDWEEWDNTTSASQLLVKLSPGTSPATIEKGILNIYQKYHKAQEEDHSTTVYNLQPLSNIHFNEEYGGYNKPLANKPTLYSLLAVAAFLLLLGCINFINLTTAHAAQRAKEIGIRKTMGSSRRQLIFQFLSETLLLTLSATILSILLTPLILKAFTGFIPDDLKFNLTEQPGIILFLLALVAVVTLLSGFYPAIVLSGYKPVLVLKNAAYTNTGKTRTAWLRKSLTVSQFVIAQVFVMGAILVSKQISYSINKDQGFKKEAILYFNTNFYDTTQSHKYVLLNKIKAIPEVAMVSLCNNPPSSNSTWSSTMKYKDGKKEIETDVQQKYGDSNYIKLYGLKLLAGTNIQQSDTVTSFIINETYAHILGFHDPQKAIGKNIEWSNKQVPVCGVVSDFNQRSLHEPIRPLVIGSWGSTQRNISIALQPQNEYGTTWKTAIAKIEKAWKEVYPDQDFTYNFFDADIAKYYEAEQHIASLLLWATGLAVFISCLGLLGLVIYTTVQRTKEIGVRKVLGASILQIVTMISRDFILLVLLAFVIAAPLAWIGMYQWLQNFEFRTDISWWIFIIGGSAMVFVALLTLSFQTIRAAMMNPVKSLRTE</sequence>
<feature type="transmembrane region" description="Helical" evidence="6">
    <location>
        <begin position="299"/>
        <end position="320"/>
    </location>
</feature>
<dbReference type="Pfam" id="PF12704">
    <property type="entry name" value="MacB_PCD"/>
    <property type="match status" value="1"/>
</dbReference>
<feature type="transmembrane region" description="Helical" evidence="6">
    <location>
        <begin position="345"/>
        <end position="372"/>
    </location>
</feature>
<dbReference type="PANTHER" id="PTHR30572:SF18">
    <property type="entry name" value="ABC-TYPE MACROLIDE FAMILY EXPORT SYSTEM PERMEASE COMPONENT 2"/>
    <property type="match status" value="1"/>
</dbReference>
<dbReference type="InterPro" id="IPR025857">
    <property type="entry name" value="MacB_PCD"/>
</dbReference>
<feature type="transmembrane region" description="Helical" evidence="6">
    <location>
        <begin position="445"/>
        <end position="463"/>
    </location>
</feature>
<organism evidence="9 10">
    <name type="scientific">Panacibacter ginsenosidivorans</name>
    <dbReference type="NCBI Taxonomy" id="1813871"/>
    <lineage>
        <taxon>Bacteria</taxon>
        <taxon>Pseudomonadati</taxon>
        <taxon>Bacteroidota</taxon>
        <taxon>Chitinophagia</taxon>
        <taxon>Chitinophagales</taxon>
        <taxon>Chitinophagaceae</taxon>
        <taxon>Panacibacter</taxon>
    </lineage>
</organism>
<dbReference type="Pfam" id="PF02687">
    <property type="entry name" value="FtsX"/>
    <property type="match status" value="2"/>
</dbReference>
<name>A0A5B8V593_9BACT</name>
<dbReference type="RefSeq" id="WP_147187773.1">
    <property type="nucleotide sequence ID" value="NZ_CP042435.1"/>
</dbReference>
<keyword evidence="3 6" id="KW-0812">Transmembrane</keyword>
<evidence type="ECO:0000313" key="10">
    <source>
        <dbReference type="Proteomes" id="UP000321533"/>
    </source>
</evidence>
<accession>A0A5B8V593</accession>
<feature type="transmembrane region" description="Helical" evidence="6">
    <location>
        <begin position="694"/>
        <end position="719"/>
    </location>
</feature>
<evidence type="ECO:0000259" key="8">
    <source>
        <dbReference type="Pfam" id="PF12704"/>
    </source>
</evidence>
<dbReference type="KEGG" id="pgin:FRZ67_01125"/>
<dbReference type="GO" id="GO:0005886">
    <property type="term" value="C:plasma membrane"/>
    <property type="evidence" value="ECO:0007669"/>
    <property type="project" value="UniProtKB-SubCell"/>
</dbReference>
<evidence type="ECO:0000256" key="2">
    <source>
        <dbReference type="ARBA" id="ARBA00022475"/>
    </source>
</evidence>
<evidence type="ECO:0000313" key="9">
    <source>
        <dbReference type="EMBL" id="QEC65973.1"/>
    </source>
</evidence>
<keyword evidence="4 6" id="KW-1133">Transmembrane helix</keyword>
<dbReference type="EMBL" id="CP042435">
    <property type="protein sequence ID" value="QEC65973.1"/>
    <property type="molecule type" value="Genomic_DNA"/>
</dbReference>
<feature type="transmembrane region" description="Helical" evidence="6">
    <location>
        <begin position="778"/>
        <end position="798"/>
    </location>
</feature>
<dbReference type="PANTHER" id="PTHR30572">
    <property type="entry name" value="MEMBRANE COMPONENT OF TRANSPORTER-RELATED"/>
    <property type="match status" value="1"/>
</dbReference>
<keyword evidence="2" id="KW-1003">Cell membrane</keyword>
<protein>
    <submittedName>
        <fullName evidence="9">FtsX-like permease family protein</fullName>
    </submittedName>
</protein>
<comment type="subcellular location">
    <subcellularLocation>
        <location evidence="1">Cell membrane</location>
        <topology evidence="1">Multi-pass membrane protein</topology>
    </subcellularLocation>
</comment>
<feature type="transmembrane region" description="Helical" evidence="6">
    <location>
        <begin position="21"/>
        <end position="41"/>
    </location>
</feature>
<proteinExistence type="predicted"/>
<feature type="domain" description="MacB-like periplasmic core" evidence="8">
    <location>
        <begin position="20"/>
        <end position="252"/>
    </location>
</feature>
<reference evidence="9 10" key="1">
    <citation type="journal article" date="2016" name="Int. J. Syst. Evol. Microbiol.">
        <title>Panacibacter ginsenosidivorans gen. nov., sp. nov., with ginsenoside converting activity isolated from soil of a ginseng field.</title>
        <authorList>
            <person name="Siddiqi M.Z."/>
            <person name="Muhammad Shafi S."/>
            <person name="Choi K.D."/>
            <person name="Im W.T."/>
        </authorList>
    </citation>
    <scope>NUCLEOTIDE SEQUENCE [LARGE SCALE GENOMIC DNA]</scope>
    <source>
        <strain evidence="9 10">Gsoil1550</strain>
    </source>
</reference>